<name>A0A9W6LQZ2_9HYPH</name>
<dbReference type="Proteomes" id="UP001144323">
    <property type="component" value="Unassembled WGS sequence"/>
</dbReference>
<evidence type="ECO:0000313" key="2">
    <source>
        <dbReference type="EMBL" id="GLI92075.1"/>
    </source>
</evidence>
<evidence type="ECO:0000313" key="3">
    <source>
        <dbReference type="Proteomes" id="UP001144323"/>
    </source>
</evidence>
<gene>
    <name evidence="2" type="ORF">LMG27198_10670</name>
</gene>
<proteinExistence type="predicted"/>
<protein>
    <submittedName>
        <fullName evidence="2">Uncharacterized protein</fullName>
    </submittedName>
</protein>
<evidence type="ECO:0000256" key="1">
    <source>
        <dbReference type="SAM" id="MobiDB-lite"/>
    </source>
</evidence>
<dbReference type="AlphaFoldDB" id="A0A9W6LQZ2"/>
<dbReference type="EMBL" id="BSEC01000001">
    <property type="protein sequence ID" value="GLI92075.1"/>
    <property type="molecule type" value="Genomic_DNA"/>
</dbReference>
<sequence>MPAGSADGGQWTSGGGGNIQEKLPRLGSNWTTIAGGFTPEQLDMTVQDFVSGYCAGSIAGEIPGQLLSALVREVLDQAKSGDAAARKCKKLLNENRFRK</sequence>
<comment type="caution">
    <text evidence="2">The sequence shown here is derived from an EMBL/GenBank/DDBJ whole genome shotgun (WGS) entry which is preliminary data.</text>
</comment>
<feature type="region of interest" description="Disordered" evidence="1">
    <location>
        <begin position="1"/>
        <end position="23"/>
    </location>
</feature>
<reference evidence="2" key="1">
    <citation type="journal article" date="2023" name="Int. J. Syst. Evol. Microbiol.">
        <title>Methylocystis iwaonis sp. nov., a type II methane-oxidizing bacterium from surface soil of a rice paddy field in Japan, and emended description of the genus Methylocystis (ex Whittenbury et al. 1970) Bowman et al. 1993.</title>
        <authorList>
            <person name="Kaise H."/>
            <person name="Sawadogo J.B."/>
            <person name="Alam M.S."/>
            <person name="Ueno C."/>
            <person name="Dianou D."/>
            <person name="Shinjo R."/>
            <person name="Asakawa S."/>
        </authorList>
    </citation>
    <scope>NUCLEOTIDE SEQUENCE</scope>
    <source>
        <strain evidence="2">LMG27198</strain>
    </source>
</reference>
<organism evidence="2 3">
    <name type="scientific">Methylocystis echinoides</name>
    <dbReference type="NCBI Taxonomy" id="29468"/>
    <lineage>
        <taxon>Bacteria</taxon>
        <taxon>Pseudomonadati</taxon>
        <taxon>Pseudomonadota</taxon>
        <taxon>Alphaproteobacteria</taxon>
        <taxon>Hyphomicrobiales</taxon>
        <taxon>Methylocystaceae</taxon>
        <taxon>Methylocystis</taxon>
    </lineage>
</organism>
<keyword evidence="3" id="KW-1185">Reference proteome</keyword>
<accession>A0A9W6LQZ2</accession>